<evidence type="ECO:0008006" key="8">
    <source>
        <dbReference type="Google" id="ProtNLM"/>
    </source>
</evidence>
<protein>
    <recommendedName>
        <fullName evidence="8">ABC transporter substrate-binding protein</fullName>
    </recommendedName>
</protein>
<reference evidence="7" key="1">
    <citation type="journal article" date="2019" name="Int. J. Syst. Evol. Microbiol.">
        <title>The Global Catalogue of Microorganisms (GCM) 10K type strain sequencing project: providing services to taxonomists for standard genome sequencing and annotation.</title>
        <authorList>
            <consortium name="The Broad Institute Genomics Platform"/>
            <consortium name="The Broad Institute Genome Sequencing Center for Infectious Disease"/>
            <person name="Wu L."/>
            <person name="Ma J."/>
        </authorList>
    </citation>
    <scope>NUCLEOTIDE SEQUENCE [LARGE SCALE GENOMIC DNA]</scope>
    <source>
        <strain evidence="7">CGMCC 1.15420</strain>
    </source>
</reference>
<evidence type="ECO:0000256" key="3">
    <source>
        <dbReference type="ARBA" id="ARBA00022448"/>
    </source>
</evidence>
<gene>
    <name evidence="6" type="ORF">GCM10010913_46890</name>
</gene>
<comment type="similarity">
    <text evidence="2">Belongs to the bacterial solute-binding protein 1 family.</text>
</comment>
<keyword evidence="7" id="KW-1185">Reference proteome</keyword>
<dbReference type="PROSITE" id="PS51257">
    <property type="entry name" value="PROKAR_LIPOPROTEIN"/>
    <property type="match status" value="1"/>
</dbReference>
<dbReference type="EMBL" id="BMIW01000056">
    <property type="protein sequence ID" value="GGG19396.1"/>
    <property type="molecule type" value="Genomic_DNA"/>
</dbReference>
<evidence type="ECO:0000256" key="4">
    <source>
        <dbReference type="ARBA" id="ARBA00022729"/>
    </source>
</evidence>
<organism evidence="6 7">
    <name type="scientific">Paenibacillus aceti</name>
    <dbReference type="NCBI Taxonomy" id="1820010"/>
    <lineage>
        <taxon>Bacteria</taxon>
        <taxon>Bacillati</taxon>
        <taxon>Bacillota</taxon>
        <taxon>Bacilli</taxon>
        <taxon>Bacillales</taxon>
        <taxon>Paenibacillaceae</taxon>
        <taxon>Paenibacillus</taxon>
    </lineage>
</organism>
<dbReference type="Proteomes" id="UP000608420">
    <property type="component" value="Unassembled WGS sequence"/>
</dbReference>
<dbReference type="InterPro" id="IPR050490">
    <property type="entry name" value="Bact_solute-bd_prot1"/>
</dbReference>
<name>A0ABQ1W8W1_9BACL</name>
<feature type="signal peptide" evidence="5">
    <location>
        <begin position="1"/>
        <end position="22"/>
    </location>
</feature>
<dbReference type="Pfam" id="PF01547">
    <property type="entry name" value="SBP_bac_1"/>
    <property type="match status" value="1"/>
</dbReference>
<evidence type="ECO:0000256" key="2">
    <source>
        <dbReference type="ARBA" id="ARBA00008520"/>
    </source>
</evidence>
<dbReference type="PANTHER" id="PTHR43649">
    <property type="entry name" value="ARABINOSE-BINDING PROTEIN-RELATED"/>
    <property type="match status" value="1"/>
</dbReference>
<comment type="caution">
    <text evidence="6">The sequence shown here is derived from an EMBL/GenBank/DDBJ whole genome shotgun (WGS) entry which is preliminary data.</text>
</comment>
<keyword evidence="3" id="KW-0813">Transport</keyword>
<dbReference type="SUPFAM" id="SSF53850">
    <property type="entry name" value="Periplasmic binding protein-like II"/>
    <property type="match status" value="1"/>
</dbReference>
<dbReference type="RefSeq" id="WP_120463658.1">
    <property type="nucleotide sequence ID" value="NZ_BMIW01000056.1"/>
</dbReference>
<evidence type="ECO:0000256" key="5">
    <source>
        <dbReference type="SAM" id="SignalP"/>
    </source>
</evidence>
<sequence length="458" mass="51880">MGIRLYSRTLSVLLICSLIAGCAGSPAPSTEKQQLKIKLLHSDADSFYRLYGNLYEMKNDKVEFEIVSTREVNQLAGSDGMTYEEAYDEVVERERPDILILDTSEFHRYIADGKLAELDPFIARDKYDIDTFLPGLVDELRQFGGDKLYGLAFQFYGTAVYYNQDLFIKHGVEPPYDGITWEEIIHLAQRFPVDGDEESRIYGLASQYPPNFKYQVMIYSAAAGLSIVDPSTMQVTVHTESWKKVYELALETVQSGTIHSLEEAEQDVRMSYTKRDYYTSHPFMMGRAAMIVETGAFIPELVEARADLKDFTPFELGLAAGPADPADPGTTRENTLGEIFAINANAKNKDAAWEFVKFVNSTEFARVRYSNPRSLKTRMETNRQYHGIDLSAFYTLRMKLDPNGGSALSQIPKGFFAEFQSIQDREIKFILDGQKSIDEALEEMQTEGQQALNLARHQ</sequence>
<dbReference type="InterPro" id="IPR006059">
    <property type="entry name" value="SBP"/>
</dbReference>
<evidence type="ECO:0000313" key="7">
    <source>
        <dbReference type="Proteomes" id="UP000608420"/>
    </source>
</evidence>
<dbReference type="Gene3D" id="3.40.190.10">
    <property type="entry name" value="Periplasmic binding protein-like II"/>
    <property type="match status" value="1"/>
</dbReference>
<feature type="chain" id="PRO_5045363002" description="ABC transporter substrate-binding protein" evidence="5">
    <location>
        <begin position="23"/>
        <end position="458"/>
    </location>
</feature>
<proteinExistence type="inferred from homology"/>
<comment type="subcellular location">
    <subcellularLocation>
        <location evidence="1">Cell envelope</location>
    </subcellularLocation>
</comment>
<accession>A0ABQ1W8W1</accession>
<evidence type="ECO:0000313" key="6">
    <source>
        <dbReference type="EMBL" id="GGG19396.1"/>
    </source>
</evidence>
<dbReference type="PANTHER" id="PTHR43649:SF31">
    <property type="entry name" value="SN-GLYCEROL-3-PHOSPHATE-BINDING PERIPLASMIC PROTEIN UGPB"/>
    <property type="match status" value="1"/>
</dbReference>
<evidence type="ECO:0000256" key="1">
    <source>
        <dbReference type="ARBA" id="ARBA00004196"/>
    </source>
</evidence>
<keyword evidence="4 5" id="KW-0732">Signal</keyword>